<dbReference type="GO" id="GO:0004672">
    <property type="term" value="F:protein kinase activity"/>
    <property type="evidence" value="ECO:0007669"/>
    <property type="project" value="InterPro"/>
</dbReference>
<dbReference type="AlphaFoldDB" id="Q237N0"/>
<evidence type="ECO:0000259" key="2">
    <source>
        <dbReference type="PROSITE" id="PS50011"/>
    </source>
</evidence>
<feature type="domain" description="Protein kinase" evidence="2">
    <location>
        <begin position="578"/>
        <end position="962"/>
    </location>
</feature>
<dbReference type="Gene3D" id="1.10.510.10">
    <property type="entry name" value="Transferase(Phosphotransferase) domain 1"/>
    <property type="match status" value="1"/>
</dbReference>
<feature type="region of interest" description="Disordered" evidence="1">
    <location>
        <begin position="1016"/>
        <end position="1087"/>
    </location>
</feature>
<dbReference type="InParanoid" id="Q237N0"/>
<protein>
    <submittedName>
        <fullName evidence="3">Kinase domain protein</fullName>
    </submittedName>
</protein>
<dbReference type="Proteomes" id="UP000009168">
    <property type="component" value="Unassembled WGS sequence"/>
</dbReference>
<reference evidence="4" key="1">
    <citation type="journal article" date="2006" name="PLoS Biol.">
        <title>Macronuclear genome sequence of the ciliate Tetrahymena thermophila, a model eukaryote.</title>
        <authorList>
            <person name="Eisen J.A."/>
            <person name="Coyne R.S."/>
            <person name="Wu M."/>
            <person name="Wu D."/>
            <person name="Thiagarajan M."/>
            <person name="Wortman J.R."/>
            <person name="Badger J.H."/>
            <person name="Ren Q."/>
            <person name="Amedeo P."/>
            <person name="Jones K.M."/>
            <person name="Tallon L.J."/>
            <person name="Delcher A.L."/>
            <person name="Salzberg S.L."/>
            <person name="Silva J.C."/>
            <person name="Haas B.J."/>
            <person name="Majoros W.H."/>
            <person name="Farzad M."/>
            <person name="Carlton J.M."/>
            <person name="Smith R.K. Jr."/>
            <person name="Garg J."/>
            <person name="Pearlman R.E."/>
            <person name="Karrer K.M."/>
            <person name="Sun L."/>
            <person name="Manning G."/>
            <person name="Elde N.C."/>
            <person name="Turkewitz A.P."/>
            <person name="Asai D.J."/>
            <person name="Wilkes D.E."/>
            <person name="Wang Y."/>
            <person name="Cai H."/>
            <person name="Collins K."/>
            <person name="Stewart B.A."/>
            <person name="Lee S.R."/>
            <person name="Wilamowska K."/>
            <person name="Weinberg Z."/>
            <person name="Ruzzo W.L."/>
            <person name="Wloga D."/>
            <person name="Gaertig J."/>
            <person name="Frankel J."/>
            <person name="Tsao C.-C."/>
            <person name="Gorovsky M.A."/>
            <person name="Keeling P.J."/>
            <person name="Waller R.F."/>
            <person name="Patron N.J."/>
            <person name="Cherry J.M."/>
            <person name="Stover N.A."/>
            <person name="Krieger C.J."/>
            <person name="del Toro C."/>
            <person name="Ryder H.F."/>
            <person name="Williamson S.C."/>
            <person name="Barbeau R.A."/>
            <person name="Hamilton E.P."/>
            <person name="Orias E."/>
        </authorList>
    </citation>
    <scope>NUCLEOTIDE SEQUENCE [LARGE SCALE GENOMIC DNA]</scope>
    <source>
        <strain evidence="4">SB210</strain>
    </source>
</reference>
<dbReference type="SUPFAM" id="SSF56112">
    <property type="entry name" value="Protein kinase-like (PK-like)"/>
    <property type="match status" value="1"/>
</dbReference>
<keyword evidence="3" id="KW-0808">Transferase</keyword>
<keyword evidence="4" id="KW-1185">Reference proteome</keyword>
<dbReference type="EMBL" id="GG662743">
    <property type="protein sequence ID" value="EAR92711.3"/>
    <property type="molecule type" value="Genomic_DNA"/>
</dbReference>
<evidence type="ECO:0000313" key="4">
    <source>
        <dbReference type="Proteomes" id="UP000009168"/>
    </source>
</evidence>
<dbReference type="PANTHER" id="PTHR44167">
    <property type="entry name" value="OVARIAN-SPECIFIC SERINE/THREONINE-PROTEIN KINASE LOK-RELATED"/>
    <property type="match status" value="1"/>
</dbReference>
<feature type="compositionally biased region" description="Basic and acidic residues" evidence="1">
    <location>
        <begin position="1026"/>
        <end position="1069"/>
    </location>
</feature>
<dbReference type="RefSeq" id="XP_001012956.3">
    <property type="nucleotide sequence ID" value="XM_001012956.3"/>
</dbReference>
<dbReference type="PROSITE" id="PS00108">
    <property type="entry name" value="PROTEIN_KINASE_ST"/>
    <property type="match status" value="1"/>
</dbReference>
<dbReference type="PROSITE" id="PS50011">
    <property type="entry name" value="PROTEIN_KINASE_DOM"/>
    <property type="match status" value="1"/>
</dbReference>
<dbReference type="InterPro" id="IPR008271">
    <property type="entry name" value="Ser/Thr_kinase_AS"/>
</dbReference>
<dbReference type="KEGG" id="tet:TTHERM_00321560"/>
<dbReference type="InterPro" id="IPR011009">
    <property type="entry name" value="Kinase-like_dom_sf"/>
</dbReference>
<dbReference type="Pfam" id="PF00069">
    <property type="entry name" value="Pkinase"/>
    <property type="match status" value="1"/>
</dbReference>
<keyword evidence="3" id="KW-0418">Kinase</keyword>
<dbReference type="GeneID" id="7825153"/>
<evidence type="ECO:0000256" key="1">
    <source>
        <dbReference type="SAM" id="MobiDB-lite"/>
    </source>
</evidence>
<dbReference type="InterPro" id="IPR000719">
    <property type="entry name" value="Prot_kinase_dom"/>
</dbReference>
<dbReference type="HOGENOM" id="CLU_277509_0_0_1"/>
<feature type="compositionally biased region" description="Low complexity" evidence="1">
    <location>
        <begin position="1073"/>
        <end position="1084"/>
    </location>
</feature>
<organism evidence="3 4">
    <name type="scientific">Tetrahymena thermophila (strain SB210)</name>
    <dbReference type="NCBI Taxonomy" id="312017"/>
    <lineage>
        <taxon>Eukaryota</taxon>
        <taxon>Sar</taxon>
        <taxon>Alveolata</taxon>
        <taxon>Ciliophora</taxon>
        <taxon>Intramacronucleata</taxon>
        <taxon>Oligohymenophorea</taxon>
        <taxon>Hymenostomatida</taxon>
        <taxon>Tetrahymenina</taxon>
        <taxon>Tetrahymenidae</taxon>
        <taxon>Tetrahymena</taxon>
    </lineage>
</organism>
<name>Q237N0_TETTS</name>
<dbReference type="SMART" id="SM00220">
    <property type="entry name" value="S_TKc"/>
    <property type="match status" value="1"/>
</dbReference>
<dbReference type="PANTHER" id="PTHR44167:SF24">
    <property type="entry name" value="SERINE_THREONINE-PROTEIN KINASE CHK2"/>
    <property type="match status" value="1"/>
</dbReference>
<proteinExistence type="predicted"/>
<evidence type="ECO:0000313" key="3">
    <source>
        <dbReference type="EMBL" id="EAR92711.3"/>
    </source>
</evidence>
<dbReference type="OrthoDB" id="4062651at2759"/>
<sequence length="1216" mass="145394">MDNKKGLNIFGKNLIKNIAQQTKKIIINAVELLASSIQKVSEEIRNQQQMTQITKMDKSIFFDPVFKQNLQKMKKKIILSTLNEISQKQGLPLQQIDISSFVTSEEFFKKRSEFIQQQLELHSDQKNTKEWNLFSFYYFIITYFVDKANYKRNYVSCGPTSYNLKCCIQWIEEISTVDKVDTLIKEQVKDIQKKNNQEIQIDYEESYESQPFTLCFLKLKEHKYSNYFQKFKLDRIQLDQQELKDEEAFLNDLIECYEIWGNMILIDQYRNNRVLLYLQFLDSYSAQESKINLIKKYEISEFKFFDKFDAFYFVFYSEYISTLKQEDEDEIYFYFLLICILNLLKTNYLALNKEQKLVKLIKKIKSFDNIKFKLGYQFLLRLMIDFQEKLTLSESNDDYISYEFENQNKHEFSQKSLVQLFKEWTQEKYQVSEKYINKQQLQLYIDSAQSALILAILPDLVRFYDINEKIPYQPTNIDIGYVQQIVRGKRLYDKKPQEKEKNLTYWEDLIKNISNNRDQEQEILSSYRQKTYDKNLAPSIFSFNICRINLLTLQLLYKSENQNEENSSETELLREQIQELIQQIGSYMYQNLYRQRQFYQTLCSLLINGNSIMNYLINQIIKNKTSVETQFQSQQFKNFILSFKQDLDIRNFINKRLKTNFCLQSTDKMFENLSIQFFIAHDQFIQQTKDTDKKELEDTKQKFENIKKYYGFLNRKKYEVFKINLQMYIKFVELMIELKSSSQHSIYSYDELENISSSQFIVKKVKLKGNQVSIVALKQPQEEEEKDYSQQQMREISILSNLPKNNLIIQYVAIEYLHEHNIVHGDIKLSNILINSSDKIKIIDFSESGFLVEETIGYTEDYEAKDNFKTRYIDYYSLGILLIRIFYSFKFKIRCNCKQEAKNCKMENHEEFILQAISKIDDEQRKNQYSQIFFDQIKSLLNDQPYLRCTLKELIYIIDLEIEIIDNNFTETQCQECQQKYFQKYGKIINYQNIAPDPTDIIQFCLFQGIEINFDHPDTDQQSESRNSDQGENEYNKKNEKNSNSQEKKQSDIKIENKPFEEGQTIDKRIKNHNNQNEQRNENNLIGQDKLNLEQTSGTQNQKSKSLESYFIDKIDKKENEMVLIGLLRKLDINFRNLGIDISKFKLNSKGQIKYILETLITSKTLTIEKVFSLISDQYIRKMLNELKGIAIQNKEVNKDSKNKIINYFLQFKEQE</sequence>
<gene>
    <name evidence="3" type="ORF">TTHERM_00321560</name>
</gene>
<dbReference type="GO" id="GO:0005524">
    <property type="term" value="F:ATP binding"/>
    <property type="evidence" value="ECO:0007669"/>
    <property type="project" value="InterPro"/>
</dbReference>
<dbReference type="STRING" id="312017.Q237N0"/>
<accession>Q237N0</accession>